<feature type="region of interest" description="Disordered" evidence="3">
    <location>
        <begin position="207"/>
        <end position="259"/>
    </location>
</feature>
<evidence type="ECO:0000256" key="3">
    <source>
        <dbReference type="SAM" id="MobiDB-lite"/>
    </source>
</evidence>
<comment type="caution">
    <text evidence="5">The sequence shown here is derived from an EMBL/GenBank/DDBJ whole genome shotgun (WGS) entry which is preliminary data.</text>
</comment>
<dbReference type="InterPro" id="IPR050437">
    <property type="entry name" value="Ribos_protein_bS1-like"/>
</dbReference>
<dbReference type="PANTHER" id="PTHR10724:SF10">
    <property type="entry name" value="S1 RNA-BINDING DOMAIN-CONTAINING PROTEIN 1"/>
    <property type="match status" value="1"/>
</dbReference>
<dbReference type="GO" id="GO:0003735">
    <property type="term" value="F:structural constituent of ribosome"/>
    <property type="evidence" value="ECO:0007669"/>
    <property type="project" value="TreeGrafter"/>
</dbReference>
<reference evidence="5 6" key="1">
    <citation type="journal article" date="2020" name="IScience">
        <title>Genome Sequencing of the Endangered Kingdonia uniflora (Circaeasteraceae, Ranunculales) Reveals Potential Mechanisms of Evolutionary Specialization.</title>
        <authorList>
            <person name="Sun Y."/>
            <person name="Deng T."/>
            <person name="Zhang A."/>
            <person name="Moore M.J."/>
            <person name="Landis J.B."/>
            <person name="Lin N."/>
            <person name="Zhang H."/>
            <person name="Zhang X."/>
            <person name="Huang J."/>
            <person name="Zhang X."/>
            <person name="Sun H."/>
            <person name="Wang H."/>
        </authorList>
    </citation>
    <scope>NUCLEOTIDE SEQUENCE [LARGE SCALE GENOMIC DNA]</scope>
    <source>
        <strain evidence="5">TB1705</strain>
        <tissue evidence="5">Leaf</tissue>
    </source>
</reference>
<dbReference type="FunFam" id="2.40.50.140:FF:000250">
    <property type="entry name" value="Elongation factor Ts, mitochondrial"/>
    <property type="match status" value="1"/>
</dbReference>
<dbReference type="GO" id="GO:0006412">
    <property type="term" value="P:translation"/>
    <property type="evidence" value="ECO:0007669"/>
    <property type="project" value="TreeGrafter"/>
</dbReference>
<organism evidence="5 6">
    <name type="scientific">Kingdonia uniflora</name>
    <dbReference type="NCBI Taxonomy" id="39325"/>
    <lineage>
        <taxon>Eukaryota</taxon>
        <taxon>Viridiplantae</taxon>
        <taxon>Streptophyta</taxon>
        <taxon>Embryophyta</taxon>
        <taxon>Tracheophyta</taxon>
        <taxon>Spermatophyta</taxon>
        <taxon>Magnoliopsida</taxon>
        <taxon>Ranunculales</taxon>
        <taxon>Circaeasteraceae</taxon>
        <taxon>Kingdonia</taxon>
    </lineage>
</organism>
<evidence type="ECO:0000313" key="5">
    <source>
        <dbReference type="EMBL" id="KAF6164157.1"/>
    </source>
</evidence>
<feature type="region of interest" description="Disordered" evidence="3">
    <location>
        <begin position="525"/>
        <end position="582"/>
    </location>
</feature>
<evidence type="ECO:0000313" key="6">
    <source>
        <dbReference type="Proteomes" id="UP000541444"/>
    </source>
</evidence>
<feature type="region of interest" description="Disordered" evidence="3">
    <location>
        <begin position="452"/>
        <end position="474"/>
    </location>
</feature>
<feature type="domain" description="S1 motif" evidence="4">
    <location>
        <begin position="141"/>
        <end position="210"/>
    </location>
</feature>
<dbReference type="PANTHER" id="PTHR10724">
    <property type="entry name" value="30S RIBOSOMAL PROTEIN S1"/>
    <property type="match status" value="1"/>
</dbReference>
<keyword evidence="1" id="KW-0809">Transit peptide</keyword>
<dbReference type="InterPro" id="IPR012340">
    <property type="entry name" value="NA-bd_OB-fold"/>
</dbReference>
<dbReference type="Pfam" id="PF00575">
    <property type="entry name" value="S1"/>
    <property type="match status" value="2"/>
</dbReference>
<feature type="compositionally biased region" description="Polar residues" evidence="3">
    <location>
        <begin position="560"/>
        <end position="582"/>
    </location>
</feature>
<name>A0A7J7NAJ2_9MAGN</name>
<accession>A0A7J7NAJ2</accession>
<protein>
    <recommendedName>
        <fullName evidence="4">S1 motif domain-containing protein</fullName>
    </recommendedName>
</protein>
<dbReference type="Proteomes" id="UP000541444">
    <property type="component" value="Unassembled WGS sequence"/>
</dbReference>
<feature type="compositionally biased region" description="Polar residues" evidence="3">
    <location>
        <begin position="95"/>
        <end position="106"/>
    </location>
</feature>
<feature type="region of interest" description="Disordered" evidence="3">
    <location>
        <begin position="93"/>
        <end position="131"/>
    </location>
</feature>
<dbReference type="SMART" id="SM00316">
    <property type="entry name" value="S1"/>
    <property type="match status" value="2"/>
</dbReference>
<dbReference type="EMBL" id="JACGCM010000938">
    <property type="protein sequence ID" value="KAF6164157.1"/>
    <property type="molecule type" value="Genomic_DNA"/>
</dbReference>
<dbReference type="GO" id="GO:0009570">
    <property type="term" value="C:chloroplast stroma"/>
    <property type="evidence" value="ECO:0007669"/>
    <property type="project" value="TreeGrafter"/>
</dbReference>
<dbReference type="GO" id="GO:0005840">
    <property type="term" value="C:ribosome"/>
    <property type="evidence" value="ECO:0007669"/>
    <property type="project" value="UniProtKB-KW"/>
</dbReference>
<evidence type="ECO:0000259" key="4">
    <source>
        <dbReference type="PROSITE" id="PS50126"/>
    </source>
</evidence>
<feature type="compositionally biased region" description="Polar residues" evidence="3">
    <location>
        <begin position="244"/>
        <end position="259"/>
    </location>
</feature>
<feature type="domain" description="S1 motif" evidence="4">
    <location>
        <begin position="260"/>
        <end position="329"/>
    </location>
</feature>
<dbReference type="OrthoDB" id="277235at2759"/>
<proteinExistence type="predicted"/>
<evidence type="ECO:0000256" key="1">
    <source>
        <dbReference type="ARBA" id="ARBA00022946"/>
    </source>
</evidence>
<sequence length="582" mass="62938">MTPVIQCSTSNVALFPGTTFSPRKKNRLTIYSYQRKSVKYTSTSQRFLLPDSTSVGLNRKYNRDYGAYDRLRVHILAATGTDIAVENPIVDENAEGTSEVSPTTSEAVEVPPSTTPTTQSSRFTPRKGEMPPVKNEELVVGATFTGKVKSIQPFGAFVDFGGFKDGLVHVSQVSSSFVRDIGSFVSIGQEVTVRLLEANLDTGRISLTMREPGDDVNKSQQRKDAPSGSKSDTPRSSDKPRPARNNSTKPNQKSSKFVNGQILQGTVKNIIGRGAFISLPEGEEGFLPTDEEADDGLANMMGGSSLQVGEEVSVRVLKISRGQVTLTMKAENAGTPNLKVVQSEVHVATNPFAMAFRRNKDIAAFIDETEKLKKVAEIPIKPESVQKTKKKVDQTELVNTEENLEKGVSGSLEDNDLAQGTIQEELSSEILAPGEALASVNSLTEEISVTDEVKEVKNESEQSSDETLTPENIITDDVVESIADDGPVKDEVKEVKNESEQSSDETLTPGIIVTDEVVESIADDGLVKDEVKTDTPSTIEKEVSSSDNDEKRESVLKENASLNTSSGEAESLFTPTSSTKGS</sequence>
<evidence type="ECO:0000256" key="2">
    <source>
        <dbReference type="ARBA" id="ARBA00025453"/>
    </source>
</evidence>
<dbReference type="GO" id="GO:0003729">
    <property type="term" value="F:mRNA binding"/>
    <property type="evidence" value="ECO:0007669"/>
    <property type="project" value="UniProtKB-ARBA"/>
</dbReference>
<feature type="compositionally biased region" description="Basic and acidic residues" evidence="3">
    <location>
        <begin position="232"/>
        <end position="241"/>
    </location>
</feature>
<dbReference type="Gene3D" id="2.40.50.140">
    <property type="entry name" value="Nucleic acid-binding proteins"/>
    <property type="match status" value="2"/>
</dbReference>
<feature type="compositionally biased region" description="Basic and acidic residues" evidence="3">
    <location>
        <begin position="525"/>
        <end position="556"/>
    </location>
</feature>
<dbReference type="FunFam" id="2.40.50.140:FF:000051">
    <property type="entry name" value="RNA-binding transcriptional accessory protein"/>
    <property type="match status" value="1"/>
</dbReference>
<dbReference type="SUPFAM" id="SSF50249">
    <property type="entry name" value="Nucleic acid-binding proteins"/>
    <property type="match status" value="2"/>
</dbReference>
<gene>
    <name evidence="5" type="ORF">GIB67_010127</name>
</gene>
<comment type="function">
    <text evidence="2">Associates with the EF-Tu.GDP complex and induces the exchange of GDP to GTP. It remains bound to the aminoacyl-tRNA.EF-Tu.GTP complex up to the GTP hydrolysis stage on the ribosome.</text>
</comment>
<keyword evidence="6" id="KW-1185">Reference proteome</keyword>
<feature type="compositionally biased region" description="Basic and acidic residues" evidence="3">
    <location>
        <begin position="211"/>
        <end position="225"/>
    </location>
</feature>
<feature type="region of interest" description="Disordered" evidence="3">
    <location>
        <begin position="492"/>
        <end position="512"/>
    </location>
</feature>
<dbReference type="InterPro" id="IPR003029">
    <property type="entry name" value="S1_domain"/>
</dbReference>
<feature type="compositionally biased region" description="Low complexity" evidence="3">
    <location>
        <begin position="111"/>
        <end position="123"/>
    </location>
</feature>
<dbReference type="AlphaFoldDB" id="A0A7J7NAJ2"/>
<dbReference type="GO" id="GO:1990904">
    <property type="term" value="C:ribonucleoprotein complex"/>
    <property type="evidence" value="ECO:0007669"/>
    <property type="project" value="UniProtKB-KW"/>
</dbReference>
<dbReference type="PROSITE" id="PS50126">
    <property type="entry name" value="S1"/>
    <property type="match status" value="2"/>
</dbReference>